<dbReference type="GO" id="GO:0071949">
    <property type="term" value="F:FAD binding"/>
    <property type="evidence" value="ECO:0007669"/>
    <property type="project" value="InterPro"/>
</dbReference>
<dbReference type="EMBL" id="KV442049">
    <property type="protein sequence ID" value="OAQ28370.1"/>
    <property type="molecule type" value="Genomic_DNA"/>
</dbReference>
<accession>A0A197JT37</accession>
<keyword evidence="7" id="KW-1185">Reference proteome</keyword>
<evidence type="ECO:0000313" key="7">
    <source>
        <dbReference type="Proteomes" id="UP000078512"/>
    </source>
</evidence>
<dbReference type="Proteomes" id="UP000078512">
    <property type="component" value="Unassembled WGS sequence"/>
</dbReference>
<keyword evidence="2" id="KW-0285">Flavoprotein</keyword>
<reference evidence="6 7" key="1">
    <citation type="submission" date="2016-05" db="EMBL/GenBank/DDBJ databases">
        <title>Genome sequencing reveals origins of a unique bacterial endosymbiosis in the earliest lineages of terrestrial Fungi.</title>
        <authorList>
            <consortium name="DOE Joint Genome Institute"/>
            <person name="Uehling J."/>
            <person name="Gryganskyi A."/>
            <person name="Hameed K."/>
            <person name="Tschaplinski T."/>
            <person name="Misztal P."/>
            <person name="Wu S."/>
            <person name="Desiro A."/>
            <person name="Vande Pol N."/>
            <person name="Du Z.-Y."/>
            <person name="Zienkiewicz A."/>
            <person name="Zienkiewicz K."/>
            <person name="Morin E."/>
            <person name="Tisserant E."/>
            <person name="Splivallo R."/>
            <person name="Hainaut M."/>
            <person name="Henrissat B."/>
            <person name="Ohm R."/>
            <person name="Kuo A."/>
            <person name="Yan J."/>
            <person name="Lipzen A."/>
            <person name="Nolan M."/>
            <person name="Labutti K."/>
            <person name="Barry K."/>
            <person name="Goldstein A."/>
            <person name="Labbe J."/>
            <person name="Schadt C."/>
            <person name="Tuskan G."/>
            <person name="Grigoriev I."/>
            <person name="Martin F."/>
            <person name="Vilgalys R."/>
            <person name="Bonito G."/>
        </authorList>
    </citation>
    <scope>NUCLEOTIDE SEQUENCE [LARGE SCALE GENOMIC DNA]</scope>
    <source>
        <strain evidence="6 7">AG-77</strain>
    </source>
</reference>
<dbReference type="Gene3D" id="3.50.50.60">
    <property type="entry name" value="FAD/NAD(P)-binding domain"/>
    <property type="match status" value="1"/>
</dbReference>
<dbReference type="PANTHER" id="PTHR47356:SF2">
    <property type="entry name" value="FAD-BINDING DOMAIN-CONTAINING PROTEIN-RELATED"/>
    <property type="match status" value="1"/>
</dbReference>
<dbReference type="PRINTS" id="PR00420">
    <property type="entry name" value="RNGMNOXGNASE"/>
</dbReference>
<dbReference type="InterPro" id="IPR002938">
    <property type="entry name" value="FAD-bd"/>
</dbReference>
<dbReference type="InterPro" id="IPR036188">
    <property type="entry name" value="FAD/NAD-bd_sf"/>
</dbReference>
<evidence type="ECO:0000256" key="3">
    <source>
        <dbReference type="ARBA" id="ARBA00022827"/>
    </source>
</evidence>
<proteinExistence type="inferred from homology"/>
<sequence>MSSENESTVKYSSQPPPVSDGKNANVMIIGAGLAGLLLAILLDKAGIPYQIYERAKEVKPLGGVMSLNAGVLPALEQLGLYEELQKVSLPATGTFNIYKDNMSLIASVKSEPAEIIGYDRIVFARTDFYNLLLSKVPQERIHFCKKVMSLEQNKEGVMIRCADGTTYHGDILVGADGAHSGVRQALYKRLTKAGTLAPSDSNELNKGFICMVGTTKPLDPAKYPGVDDKVACCNQIIGNNNNYCWSAFSVPGNRICWNVILQLSTVKESSEHKFKNSEWGPETSEPMIKEVRDFLIPFGGTLGDLIDATPRDNISRVFLEDKMFETWHHGRTVLIGDACHKLLPSSGLGAVTAMQDAVVLANYLYEMKGITPADIQQTLFSFQEERYSRVKEQFDISKMSAKLIYGQSLFERFLRIVVFNWLPESVKMRDGLKGVEFRPQATFLPLVPSRGTGRWLPQKPSQRYQAEQAKLKAEEQAPVAIGDW</sequence>
<dbReference type="AlphaFoldDB" id="A0A197JT37"/>
<dbReference type="OrthoDB" id="655030at2759"/>
<evidence type="ECO:0000259" key="5">
    <source>
        <dbReference type="Pfam" id="PF01494"/>
    </source>
</evidence>
<gene>
    <name evidence="6" type="ORF">K457DRAFT_33111</name>
</gene>
<organism evidence="6 7">
    <name type="scientific">Linnemannia elongata AG-77</name>
    <dbReference type="NCBI Taxonomy" id="1314771"/>
    <lineage>
        <taxon>Eukaryota</taxon>
        <taxon>Fungi</taxon>
        <taxon>Fungi incertae sedis</taxon>
        <taxon>Mucoromycota</taxon>
        <taxon>Mortierellomycotina</taxon>
        <taxon>Mortierellomycetes</taxon>
        <taxon>Mortierellales</taxon>
        <taxon>Mortierellaceae</taxon>
        <taxon>Linnemannia</taxon>
    </lineage>
</organism>
<protein>
    <submittedName>
        <fullName evidence="6">FAD/NAD(P)-binding domain-containing protein</fullName>
    </submittedName>
</protein>
<evidence type="ECO:0000256" key="4">
    <source>
        <dbReference type="ARBA" id="ARBA00023002"/>
    </source>
</evidence>
<evidence type="ECO:0000256" key="1">
    <source>
        <dbReference type="ARBA" id="ARBA00007992"/>
    </source>
</evidence>
<evidence type="ECO:0000256" key="2">
    <source>
        <dbReference type="ARBA" id="ARBA00022630"/>
    </source>
</evidence>
<dbReference type="GO" id="GO:0004497">
    <property type="term" value="F:monooxygenase activity"/>
    <property type="evidence" value="ECO:0007669"/>
    <property type="project" value="InterPro"/>
</dbReference>
<keyword evidence="4" id="KW-0560">Oxidoreductase</keyword>
<feature type="domain" description="FAD-binding" evidence="5">
    <location>
        <begin position="312"/>
        <end position="367"/>
    </location>
</feature>
<evidence type="ECO:0000313" key="6">
    <source>
        <dbReference type="EMBL" id="OAQ28370.1"/>
    </source>
</evidence>
<dbReference type="InterPro" id="IPR050562">
    <property type="entry name" value="FAD_mOase_fung"/>
</dbReference>
<dbReference type="SUPFAM" id="SSF51905">
    <property type="entry name" value="FAD/NAD(P)-binding domain"/>
    <property type="match status" value="1"/>
</dbReference>
<dbReference type="Pfam" id="PF01494">
    <property type="entry name" value="FAD_binding_3"/>
    <property type="match status" value="2"/>
</dbReference>
<feature type="domain" description="FAD-binding" evidence="5">
    <location>
        <begin position="24"/>
        <end position="196"/>
    </location>
</feature>
<comment type="similarity">
    <text evidence="1">Belongs to the paxM FAD-dependent monooxygenase family.</text>
</comment>
<name>A0A197JT37_9FUNG</name>
<dbReference type="PANTHER" id="PTHR47356">
    <property type="entry name" value="FAD-DEPENDENT MONOOXYGENASE ASQG-RELATED"/>
    <property type="match status" value="1"/>
</dbReference>
<keyword evidence="3" id="KW-0274">FAD</keyword>